<sequence length="392" mass="39717">MSARIPVQQHRADVAALLAPLVASRPVEVLPLGQALGRVLGADVVAPVAVPAFRNSQMDGFAVRAADVAGASRPAVPVVAEIPAGAGAPAPLPEGAAARIMTGAPVPDGADAVVPVEDTDVGRFEQGARPESVQVLRPVTAGQFVRDAGSDVQVGDVVLPAGTELGPAQLAAVAACGVATVPVVVPLRVAVLSTGAEIVEPGQDLAPGQVYDANSTALVAAVRQAGGVVAFDARCDDDPAALREVLDEAAVLADLVVTTGGVSQGAYEVVKDVLAGVLDPGAGHVEFRSVAMQPGGPQGFGRYRGTPVLTFPGNPVSAQVSFVVFLREIVEAGAGHIGRAGARRERRRLADDVVSPGGRRQFLRGALGPAGTVRAVGGRARTSWPRWPGPTC</sequence>
<evidence type="ECO:0000256" key="3">
    <source>
        <dbReference type="ARBA" id="ARBA00022505"/>
    </source>
</evidence>
<dbReference type="InterPro" id="IPR005110">
    <property type="entry name" value="MoeA_linker/N"/>
</dbReference>
<keyword evidence="5" id="KW-0460">Magnesium</keyword>
<dbReference type="RefSeq" id="WP_286218278.1">
    <property type="nucleotide sequence ID" value="NZ_AP027729.1"/>
</dbReference>
<dbReference type="EMBL" id="AP027729">
    <property type="protein sequence ID" value="BDZ40994.1"/>
    <property type="molecule type" value="Genomic_DNA"/>
</dbReference>
<dbReference type="InterPro" id="IPR036135">
    <property type="entry name" value="MoeA_linker/N_sf"/>
</dbReference>
<dbReference type="Gene3D" id="3.40.980.10">
    <property type="entry name" value="MoaB/Mog-like domain"/>
    <property type="match status" value="1"/>
</dbReference>
<dbReference type="Gene3D" id="2.170.190.11">
    <property type="entry name" value="Molybdopterin biosynthesis moea protein, domain 3"/>
    <property type="match status" value="1"/>
</dbReference>
<dbReference type="Pfam" id="PF00994">
    <property type="entry name" value="MoCF_biosynth"/>
    <property type="match status" value="1"/>
</dbReference>
<keyword evidence="5" id="KW-0479">Metal-binding</keyword>
<dbReference type="EC" id="2.10.1.1" evidence="5"/>
<dbReference type="NCBIfam" id="NF045515">
    <property type="entry name" value="Glp_gephyrin"/>
    <property type="match status" value="1"/>
</dbReference>
<proteinExistence type="inferred from homology"/>
<accession>A0ABN6X8C6</accession>
<comment type="cofactor">
    <cofactor evidence="5">
        <name>Mg(2+)</name>
        <dbReference type="ChEBI" id="CHEBI:18420"/>
    </cofactor>
</comment>
<dbReference type="InterPro" id="IPR036688">
    <property type="entry name" value="MoeA_C_domain_IV_sf"/>
</dbReference>
<dbReference type="PANTHER" id="PTHR10192:SF5">
    <property type="entry name" value="GEPHYRIN"/>
    <property type="match status" value="1"/>
</dbReference>
<evidence type="ECO:0000256" key="4">
    <source>
        <dbReference type="ARBA" id="ARBA00047317"/>
    </source>
</evidence>
<dbReference type="Gene3D" id="2.40.340.10">
    <property type="entry name" value="MoeA, C-terminal, domain IV"/>
    <property type="match status" value="1"/>
</dbReference>
<evidence type="ECO:0000256" key="2">
    <source>
        <dbReference type="ARBA" id="ARBA00010763"/>
    </source>
</evidence>
<dbReference type="SUPFAM" id="SSF63882">
    <property type="entry name" value="MoeA N-terminal region -like"/>
    <property type="match status" value="1"/>
</dbReference>
<dbReference type="NCBIfam" id="TIGR00177">
    <property type="entry name" value="molyb_syn"/>
    <property type="match status" value="1"/>
</dbReference>
<keyword evidence="3 5" id="KW-0500">Molybdenum</keyword>
<evidence type="ECO:0000313" key="7">
    <source>
        <dbReference type="EMBL" id="BDZ40994.1"/>
    </source>
</evidence>
<evidence type="ECO:0000256" key="5">
    <source>
        <dbReference type="RuleBase" id="RU365090"/>
    </source>
</evidence>
<dbReference type="SMART" id="SM00852">
    <property type="entry name" value="MoCF_biosynth"/>
    <property type="match status" value="1"/>
</dbReference>
<name>A0ABN6X8C6_9CELL</name>
<dbReference type="SUPFAM" id="SSF53218">
    <property type="entry name" value="Molybdenum cofactor biosynthesis proteins"/>
    <property type="match status" value="1"/>
</dbReference>
<comment type="catalytic activity">
    <reaction evidence="4">
        <text>adenylyl-molybdopterin + molybdate = Mo-molybdopterin + AMP + H(+)</text>
        <dbReference type="Rhea" id="RHEA:35047"/>
        <dbReference type="ChEBI" id="CHEBI:15378"/>
        <dbReference type="ChEBI" id="CHEBI:36264"/>
        <dbReference type="ChEBI" id="CHEBI:62727"/>
        <dbReference type="ChEBI" id="CHEBI:71302"/>
        <dbReference type="ChEBI" id="CHEBI:456215"/>
        <dbReference type="EC" id="2.10.1.1"/>
    </reaction>
</comment>
<dbReference type="PANTHER" id="PTHR10192">
    <property type="entry name" value="MOLYBDOPTERIN BIOSYNTHESIS PROTEIN"/>
    <property type="match status" value="1"/>
</dbReference>
<dbReference type="Pfam" id="PF03453">
    <property type="entry name" value="MoeA_N"/>
    <property type="match status" value="1"/>
</dbReference>
<dbReference type="InterPro" id="IPR001453">
    <property type="entry name" value="MoaB/Mog_dom"/>
</dbReference>
<gene>
    <name evidence="7" type="ORF">GCM10025865_02930</name>
</gene>
<dbReference type="InterPro" id="IPR036425">
    <property type="entry name" value="MoaB/Mog-like_dom_sf"/>
</dbReference>
<keyword evidence="5" id="KW-0808">Transferase</keyword>
<evidence type="ECO:0000313" key="8">
    <source>
        <dbReference type="Proteomes" id="UP001321475"/>
    </source>
</evidence>
<dbReference type="Gene3D" id="3.90.105.10">
    <property type="entry name" value="Molybdopterin biosynthesis moea protein, domain 2"/>
    <property type="match status" value="1"/>
</dbReference>
<evidence type="ECO:0000256" key="1">
    <source>
        <dbReference type="ARBA" id="ARBA00002901"/>
    </source>
</evidence>
<protein>
    <recommendedName>
        <fullName evidence="5">Molybdopterin molybdenumtransferase</fullName>
        <ecNumber evidence="5">2.10.1.1</ecNumber>
    </recommendedName>
</protein>
<comment type="similarity">
    <text evidence="2 5">Belongs to the MoeA family.</text>
</comment>
<dbReference type="InterPro" id="IPR038987">
    <property type="entry name" value="MoeA-like"/>
</dbReference>
<comment type="pathway">
    <text evidence="5">Cofactor biosynthesis; molybdopterin biosynthesis.</text>
</comment>
<feature type="domain" description="MoaB/Mog" evidence="6">
    <location>
        <begin position="190"/>
        <end position="332"/>
    </location>
</feature>
<evidence type="ECO:0000259" key="6">
    <source>
        <dbReference type="SMART" id="SM00852"/>
    </source>
</evidence>
<dbReference type="CDD" id="cd00887">
    <property type="entry name" value="MoeA"/>
    <property type="match status" value="1"/>
</dbReference>
<keyword evidence="8" id="KW-1185">Reference proteome</keyword>
<reference evidence="8" key="1">
    <citation type="journal article" date="2019" name="Int. J. Syst. Evol. Microbiol.">
        <title>The Global Catalogue of Microorganisms (GCM) 10K type strain sequencing project: providing services to taxonomists for standard genome sequencing and annotation.</title>
        <authorList>
            <consortium name="The Broad Institute Genomics Platform"/>
            <consortium name="The Broad Institute Genome Sequencing Center for Infectious Disease"/>
            <person name="Wu L."/>
            <person name="Ma J."/>
        </authorList>
    </citation>
    <scope>NUCLEOTIDE SEQUENCE [LARGE SCALE GENOMIC DNA]</scope>
    <source>
        <strain evidence="8">NBRC 108565</strain>
    </source>
</reference>
<organism evidence="7 8">
    <name type="scientific">Paraoerskovia sediminicola</name>
    <dbReference type="NCBI Taxonomy" id="1138587"/>
    <lineage>
        <taxon>Bacteria</taxon>
        <taxon>Bacillati</taxon>
        <taxon>Actinomycetota</taxon>
        <taxon>Actinomycetes</taxon>
        <taxon>Micrococcales</taxon>
        <taxon>Cellulomonadaceae</taxon>
        <taxon>Paraoerskovia</taxon>
    </lineage>
</organism>
<dbReference type="Proteomes" id="UP001321475">
    <property type="component" value="Chromosome"/>
</dbReference>
<comment type="function">
    <text evidence="1 5">Catalyzes the insertion of molybdate into adenylated molybdopterin with the concomitant release of AMP.</text>
</comment>
<keyword evidence="5" id="KW-0501">Molybdenum cofactor biosynthesis</keyword>